<protein>
    <recommendedName>
        <fullName evidence="1">C2 domain-containing protein</fullName>
    </recommendedName>
</protein>
<organism evidence="2 3">
    <name type="scientific">Ancylostoma duodenale</name>
    <dbReference type="NCBI Taxonomy" id="51022"/>
    <lineage>
        <taxon>Eukaryota</taxon>
        <taxon>Metazoa</taxon>
        <taxon>Ecdysozoa</taxon>
        <taxon>Nematoda</taxon>
        <taxon>Chromadorea</taxon>
        <taxon>Rhabditida</taxon>
        <taxon>Rhabditina</taxon>
        <taxon>Rhabditomorpha</taxon>
        <taxon>Strongyloidea</taxon>
        <taxon>Ancylostomatidae</taxon>
        <taxon>Ancylostomatinae</taxon>
        <taxon>Ancylostoma</taxon>
    </lineage>
</organism>
<evidence type="ECO:0000259" key="1">
    <source>
        <dbReference type="PROSITE" id="PS50004"/>
    </source>
</evidence>
<dbReference type="SUPFAM" id="SSF49562">
    <property type="entry name" value="C2 domain (Calcium/lipid-binding domain, CaLB)"/>
    <property type="match status" value="1"/>
</dbReference>
<feature type="domain" description="C2" evidence="1">
    <location>
        <begin position="1"/>
        <end position="60"/>
    </location>
</feature>
<dbReference type="AlphaFoldDB" id="A0A0C2DHR8"/>
<dbReference type="EMBL" id="KN726144">
    <property type="protein sequence ID" value="KIH69513.1"/>
    <property type="molecule type" value="Genomic_DNA"/>
</dbReference>
<dbReference type="OrthoDB" id="63267at2759"/>
<gene>
    <name evidence="2" type="ORF">ANCDUO_00137</name>
</gene>
<dbReference type="InterPro" id="IPR035892">
    <property type="entry name" value="C2_domain_sf"/>
</dbReference>
<accession>A0A0C2DHR8</accession>
<dbReference type="Proteomes" id="UP000054047">
    <property type="component" value="Unassembled WGS sequence"/>
</dbReference>
<name>A0A0C2DHR8_9BILA</name>
<dbReference type="PROSITE" id="PS50004">
    <property type="entry name" value="C2"/>
    <property type="match status" value="1"/>
</dbReference>
<evidence type="ECO:0000313" key="3">
    <source>
        <dbReference type="Proteomes" id="UP000054047"/>
    </source>
</evidence>
<reference evidence="2 3" key="1">
    <citation type="submission" date="2013-12" db="EMBL/GenBank/DDBJ databases">
        <title>Draft genome of the parsitic nematode Ancylostoma duodenale.</title>
        <authorList>
            <person name="Mitreva M."/>
        </authorList>
    </citation>
    <scope>NUCLEOTIDE SEQUENCE [LARGE SCALE GENOMIC DNA]</scope>
    <source>
        <strain evidence="2 3">Zhejiang</strain>
    </source>
</reference>
<proteinExistence type="predicted"/>
<dbReference type="InterPro" id="IPR000008">
    <property type="entry name" value="C2_dom"/>
</dbReference>
<sequence length="97" mass="11030">MESGLVFREYSNFSKLQAGDKDRRLSVEVWDWDRTSRNDFMGSLSFGISELLTEPASGWFKLLSARAGTILSELFWVLSCDIFGDEVMTPTHSSKEI</sequence>
<dbReference type="Gene3D" id="2.60.40.150">
    <property type="entry name" value="C2 domain"/>
    <property type="match status" value="1"/>
</dbReference>
<evidence type="ECO:0000313" key="2">
    <source>
        <dbReference type="EMBL" id="KIH69513.1"/>
    </source>
</evidence>
<dbReference type="Pfam" id="PF00168">
    <property type="entry name" value="C2"/>
    <property type="match status" value="1"/>
</dbReference>
<keyword evidence="3" id="KW-1185">Reference proteome</keyword>